<protein>
    <submittedName>
        <fullName evidence="2">Uncharacterized protein</fullName>
    </submittedName>
</protein>
<feature type="compositionally biased region" description="Basic residues" evidence="1">
    <location>
        <begin position="1"/>
        <end position="11"/>
    </location>
</feature>
<evidence type="ECO:0000313" key="3">
    <source>
        <dbReference type="Proteomes" id="UP000005408"/>
    </source>
</evidence>
<organism evidence="2 3">
    <name type="scientific">Magallana gigas</name>
    <name type="common">Pacific oyster</name>
    <name type="synonym">Crassostrea gigas</name>
    <dbReference type="NCBI Taxonomy" id="29159"/>
    <lineage>
        <taxon>Eukaryota</taxon>
        <taxon>Metazoa</taxon>
        <taxon>Spiralia</taxon>
        <taxon>Lophotrochozoa</taxon>
        <taxon>Mollusca</taxon>
        <taxon>Bivalvia</taxon>
        <taxon>Autobranchia</taxon>
        <taxon>Pteriomorphia</taxon>
        <taxon>Ostreida</taxon>
        <taxon>Ostreoidea</taxon>
        <taxon>Ostreidae</taxon>
        <taxon>Magallana</taxon>
    </lineage>
</organism>
<feature type="region of interest" description="Disordered" evidence="1">
    <location>
        <begin position="97"/>
        <end position="116"/>
    </location>
</feature>
<dbReference type="EnsemblMetazoa" id="G21327.1">
    <property type="protein sequence ID" value="G21327.1:cds"/>
    <property type="gene ID" value="G21327"/>
</dbReference>
<evidence type="ECO:0000256" key="1">
    <source>
        <dbReference type="SAM" id="MobiDB-lite"/>
    </source>
</evidence>
<feature type="region of interest" description="Disordered" evidence="1">
    <location>
        <begin position="1"/>
        <end position="25"/>
    </location>
</feature>
<dbReference type="Proteomes" id="UP000005408">
    <property type="component" value="Unassembled WGS sequence"/>
</dbReference>
<reference evidence="2" key="1">
    <citation type="submission" date="2022-08" db="UniProtKB">
        <authorList>
            <consortium name="EnsemblMetazoa"/>
        </authorList>
    </citation>
    <scope>IDENTIFICATION</scope>
    <source>
        <strain evidence="2">05x7-T-G4-1.051#20</strain>
    </source>
</reference>
<name>A0A8W8JWP8_MAGGI</name>
<sequence length="116" mass="13477">MESSHEKRKAVRQNQVQPKEPPILSKERHQLLSQNSGNVTFVSSALSENTDTDVFCKDPLKEHFWGHRGLVDRHDKPTVHQFMISFQENKLRLQKTLAKDQHSRQDRGEEAANSFQ</sequence>
<keyword evidence="3" id="KW-1185">Reference proteome</keyword>
<evidence type="ECO:0000313" key="2">
    <source>
        <dbReference type="EnsemblMetazoa" id="G21327.1:cds"/>
    </source>
</evidence>
<dbReference type="AlphaFoldDB" id="A0A8W8JWP8"/>
<proteinExistence type="predicted"/>
<feature type="compositionally biased region" description="Basic and acidic residues" evidence="1">
    <location>
        <begin position="97"/>
        <end position="110"/>
    </location>
</feature>
<accession>A0A8W8JWP8</accession>